<dbReference type="SUPFAM" id="SSF53383">
    <property type="entry name" value="PLP-dependent transferases"/>
    <property type="match status" value="1"/>
</dbReference>
<comment type="subunit">
    <text evidence="3 9">Homodimer.</text>
</comment>
<dbReference type="PANTHER" id="PTHR42885">
    <property type="entry name" value="HISTIDINOL-PHOSPHATE AMINOTRANSFERASE-RELATED"/>
    <property type="match status" value="1"/>
</dbReference>
<evidence type="ECO:0000259" key="10">
    <source>
        <dbReference type="Pfam" id="PF00155"/>
    </source>
</evidence>
<comment type="pathway">
    <text evidence="9">Amino-acid biosynthesis; L-histidine biosynthesis; L-histidine from 5-phospho-alpha-D-ribose 1-diphosphate: step 7/9.</text>
</comment>
<evidence type="ECO:0000256" key="6">
    <source>
        <dbReference type="ARBA" id="ARBA00022679"/>
    </source>
</evidence>
<gene>
    <name evidence="9 11" type="primary">hisC</name>
    <name evidence="11" type="ORF">P8V03_08350</name>
</gene>
<evidence type="ECO:0000256" key="7">
    <source>
        <dbReference type="ARBA" id="ARBA00022898"/>
    </source>
</evidence>
<keyword evidence="8 9" id="KW-0368">Histidine biosynthesis</keyword>
<evidence type="ECO:0000256" key="5">
    <source>
        <dbReference type="ARBA" id="ARBA00022605"/>
    </source>
</evidence>
<dbReference type="InterPro" id="IPR015422">
    <property type="entry name" value="PyrdxlP-dep_Trfase_small"/>
</dbReference>
<keyword evidence="4 9" id="KW-0032">Aminotransferase</keyword>
<dbReference type="InterPro" id="IPR015424">
    <property type="entry name" value="PyrdxlP-dep_Trfase"/>
</dbReference>
<dbReference type="InterPro" id="IPR005861">
    <property type="entry name" value="HisP_aminotrans"/>
</dbReference>
<evidence type="ECO:0000313" key="11">
    <source>
        <dbReference type="EMBL" id="MDW8801168.1"/>
    </source>
</evidence>
<dbReference type="EMBL" id="JARUJP010000007">
    <property type="protein sequence ID" value="MDW8801168.1"/>
    <property type="molecule type" value="Genomic_DNA"/>
</dbReference>
<evidence type="ECO:0000256" key="1">
    <source>
        <dbReference type="ARBA" id="ARBA00001933"/>
    </source>
</evidence>
<dbReference type="InterPro" id="IPR015421">
    <property type="entry name" value="PyrdxlP-dep_Trfase_major"/>
</dbReference>
<feature type="domain" description="Aminotransferase class I/classII large" evidence="10">
    <location>
        <begin position="24"/>
        <end position="344"/>
    </location>
</feature>
<evidence type="ECO:0000313" key="12">
    <source>
        <dbReference type="Proteomes" id="UP001281656"/>
    </source>
</evidence>
<reference evidence="11 12" key="1">
    <citation type="submission" date="2023-04" db="EMBL/GenBank/DDBJ databases">
        <title>Clostridium tannerae sp. nov., isolated from the fecal material of an alpaca.</title>
        <authorList>
            <person name="Miller S."/>
            <person name="Hendry M."/>
            <person name="King J."/>
            <person name="Sankaranarayanan K."/>
            <person name="Lawson P.A."/>
        </authorList>
    </citation>
    <scope>NUCLEOTIDE SEQUENCE [LARGE SCALE GENOMIC DNA]</scope>
    <source>
        <strain evidence="11 12">A1-XYC3</strain>
    </source>
</reference>
<comment type="similarity">
    <text evidence="2 9">Belongs to the class-II pyridoxal-phosphate-dependent aminotransferase family. Histidinol-phosphate aminotransferase subfamily.</text>
</comment>
<dbReference type="Gene3D" id="3.40.640.10">
    <property type="entry name" value="Type I PLP-dependent aspartate aminotransferase-like (Major domain)"/>
    <property type="match status" value="1"/>
</dbReference>
<sequence>MIEELFKENLKVFKAYEVPKLEYKVKLDANESFLALDEEILETIASRLKKITINRYPDAESQTVCQLYGQYSGISPKNIIAGNGSDELIQMIVGTFVDKNEKIMTLNPDFSMYKSYVELAGGKALHFELDEEFNLDVESLVEKVNEEKVKILFISNPNNPIGRVIERREIIKIIKSCNCIVVIDEAYFEFYGESVVDEVQDYENLIVLRTCSKAIAVAGIRLGFLITNDLLLNEIKKVKPPFNVNSVTQLIGEVVLENTANIKEAIEKIVKERSFLLEQLASIEKIKIYPTFANFILIQSENIDRIYNGLFEKGIIVRKFKDERLKRCLRITVGSRKENQILLDCLKGIEL</sequence>
<keyword evidence="6 9" id="KW-0808">Transferase</keyword>
<comment type="catalytic activity">
    <reaction evidence="9">
        <text>L-histidinol phosphate + 2-oxoglutarate = 3-(imidazol-4-yl)-2-oxopropyl phosphate + L-glutamate</text>
        <dbReference type="Rhea" id="RHEA:23744"/>
        <dbReference type="ChEBI" id="CHEBI:16810"/>
        <dbReference type="ChEBI" id="CHEBI:29985"/>
        <dbReference type="ChEBI" id="CHEBI:57766"/>
        <dbReference type="ChEBI" id="CHEBI:57980"/>
        <dbReference type="EC" id="2.6.1.9"/>
    </reaction>
</comment>
<organism evidence="11 12">
    <name type="scientific">Clostridium tanneri</name>
    <dbReference type="NCBI Taxonomy" id="3037988"/>
    <lineage>
        <taxon>Bacteria</taxon>
        <taxon>Bacillati</taxon>
        <taxon>Bacillota</taxon>
        <taxon>Clostridia</taxon>
        <taxon>Eubacteriales</taxon>
        <taxon>Clostridiaceae</taxon>
        <taxon>Clostridium</taxon>
    </lineage>
</organism>
<dbReference type="RefSeq" id="WP_318797841.1">
    <property type="nucleotide sequence ID" value="NZ_JARUJP010000007.1"/>
</dbReference>
<dbReference type="HAMAP" id="MF_01023">
    <property type="entry name" value="HisC_aminotrans_2"/>
    <property type="match status" value="1"/>
</dbReference>
<dbReference type="PANTHER" id="PTHR42885:SF2">
    <property type="entry name" value="HISTIDINOL-PHOSPHATE AMINOTRANSFERASE"/>
    <property type="match status" value="1"/>
</dbReference>
<comment type="caution">
    <text evidence="11">The sequence shown here is derived from an EMBL/GenBank/DDBJ whole genome shotgun (WGS) entry which is preliminary data.</text>
</comment>
<dbReference type="Proteomes" id="UP001281656">
    <property type="component" value="Unassembled WGS sequence"/>
</dbReference>
<evidence type="ECO:0000256" key="2">
    <source>
        <dbReference type="ARBA" id="ARBA00007970"/>
    </source>
</evidence>
<feature type="modified residue" description="N6-(pyridoxal phosphate)lysine" evidence="9">
    <location>
        <position position="213"/>
    </location>
</feature>
<evidence type="ECO:0000256" key="8">
    <source>
        <dbReference type="ARBA" id="ARBA00023102"/>
    </source>
</evidence>
<proteinExistence type="inferred from homology"/>
<keyword evidence="5 9" id="KW-0028">Amino-acid biosynthesis</keyword>
<evidence type="ECO:0000256" key="4">
    <source>
        <dbReference type="ARBA" id="ARBA00022576"/>
    </source>
</evidence>
<protein>
    <recommendedName>
        <fullName evidence="9">Histidinol-phosphate aminotransferase</fullName>
        <ecNumber evidence="9">2.6.1.9</ecNumber>
    </recommendedName>
    <alternativeName>
        <fullName evidence="9">Imidazole acetol-phosphate transaminase</fullName>
    </alternativeName>
</protein>
<dbReference type="CDD" id="cd00609">
    <property type="entry name" value="AAT_like"/>
    <property type="match status" value="1"/>
</dbReference>
<evidence type="ECO:0000256" key="3">
    <source>
        <dbReference type="ARBA" id="ARBA00011738"/>
    </source>
</evidence>
<dbReference type="GO" id="GO:0004400">
    <property type="term" value="F:histidinol-phosphate transaminase activity"/>
    <property type="evidence" value="ECO:0007669"/>
    <property type="project" value="UniProtKB-EC"/>
</dbReference>
<dbReference type="NCBIfam" id="TIGR01141">
    <property type="entry name" value="hisC"/>
    <property type="match status" value="1"/>
</dbReference>
<name>A0ABU4JSS3_9CLOT</name>
<keyword evidence="7 9" id="KW-0663">Pyridoxal phosphate</keyword>
<dbReference type="Pfam" id="PF00155">
    <property type="entry name" value="Aminotran_1_2"/>
    <property type="match status" value="1"/>
</dbReference>
<comment type="cofactor">
    <cofactor evidence="1 9">
        <name>pyridoxal 5'-phosphate</name>
        <dbReference type="ChEBI" id="CHEBI:597326"/>
    </cofactor>
</comment>
<evidence type="ECO:0000256" key="9">
    <source>
        <dbReference type="HAMAP-Rule" id="MF_01023"/>
    </source>
</evidence>
<accession>A0ABU4JSS3</accession>
<keyword evidence="12" id="KW-1185">Reference proteome</keyword>
<dbReference type="Gene3D" id="3.90.1150.10">
    <property type="entry name" value="Aspartate Aminotransferase, domain 1"/>
    <property type="match status" value="1"/>
</dbReference>
<dbReference type="EC" id="2.6.1.9" evidence="9"/>
<dbReference type="InterPro" id="IPR004839">
    <property type="entry name" value="Aminotransferase_I/II_large"/>
</dbReference>